<gene>
    <name evidence="3" type="ORF">JJB09_17485</name>
</gene>
<keyword evidence="4" id="KW-1185">Reference proteome</keyword>
<dbReference type="InterPro" id="IPR049712">
    <property type="entry name" value="Poly_export"/>
</dbReference>
<feature type="domain" description="AprE-like long alpha-helical hairpin" evidence="2">
    <location>
        <begin position="174"/>
        <end position="353"/>
    </location>
</feature>
<dbReference type="GO" id="GO:0015159">
    <property type="term" value="F:polysaccharide transmembrane transporter activity"/>
    <property type="evidence" value="ECO:0007669"/>
    <property type="project" value="InterPro"/>
</dbReference>
<evidence type="ECO:0000313" key="3">
    <source>
        <dbReference type="EMBL" id="MBL0373818.1"/>
    </source>
</evidence>
<dbReference type="Pfam" id="PF25994">
    <property type="entry name" value="HH_AprE"/>
    <property type="match status" value="1"/>
</dbReference>
<dbReference type="EMBL" id="JAEQNC010000009">
    <property type="protein sequence ID" value="MBL0373818.1"/>
    <property type="molecule type" value="Genomic_DNA"/>
</dbReference>
<protein>
    <submittedName>
        <fullName evidence="3">Exopolysaccharide biosynthesis protein</fullName>
    </submittedName>
</protein>
<dbReference type="RefSeq" id="WP_201660930.1">
    <property type="nucleotide sequence ID" value="NZ_JAEQNC010000009.1"/>
</dbReference>
<dbReference type="PANTHER" id="PTHR33619">
    <property type="entry name" value="POLYSACCHARIDE EXPORT PROTEIN GFCE-RELATED"/>
    <property type="match status" value="1"/>
</dbReference>
<dbReference type="Gene3D" id="3.30.1950.10">
    <property type="entry name" value="wza like domain"/>
    <property type="match status" value="1"/>
</dbReference>
<accession>A0A936YQH3</accession>
<reference evidence="3" key="1">
    <citation type="submission" date="2021-01" db="EMBL/GenBank/DDBJ databases">
        <title>Rhizobium sp. strain KVB221 16S ribosomal RNA gene Genome sequencing and assembly.</title>
        <authorList>
            <person name="Kang M."/>
        </authorList>
    </citation>
    <scope>NUCLEOTIDE SEQUENCE</scope>
    <source>
        <strain evidence="3">KVB221</strain>
    </source>
</reference>
<organism evidence="3 4">
    <name type="scientific">Rhizobium setariae</name>
    <dbReference type="NCBI Taxonomy" id="2801340"/>
    <lineage>
        <taxon>Bacteria</taxon>
        <taxon>Pseudomonadati</taxon>
        <taxon>Pseudomonadota</taxon>
        <taxon>Alphaproteobacteria</taxon>
        <taxon>Hyphomicrobiales</taxon>
        <taxon>Rhizobiaceae</taxon>
        <taxon>Rhizobium/Agrobacterium group</taxon>
        <taxon>Rhizobium</taxon>
    </lineage>
</organism>
<comment type="caution">
    <text evidence="3">The sequence shown here is derived from an EMBL/GenBank/DDBJ whole genome shotgun (WGS) entry which is preliminary data.</text>
</comment>
<proteinExistence type="predicted"/>
<dbReference type="PANTHER" id="PTHR33619:SF3">
    <property type="entry name" value="POLYSACCHARIDE EXPORT PROTEIN GFCE-RELATED"/>
    <property type="match status" value="1"/>
</dbReference>
<name>A0A936YQH3_9HYPH</name>
<dbReference type="Proteomes" id="UP000633219">
    <property type="component" value="Unassembled WGS sequence"/>
</dbReference>
<dbReference type="InterPro" id="IPR058781">
    <property type="entry name" value="HH_AprE-like"/>
</dbReference>
<dbReference type="Gene3D" id="3.10.560.10">
    <property type="entry name" value="Outer membrane lipoprotein wza domain like"/>
    <property type="match status" value="1"/>
</dbReference>
<evidence type="ECO:0000256" key="1">
    <source>
        <dbReference type="SAM" id="MobiDB-lite"/>
    </source>
</evidence>
<evidence type="ECO:0000259" key="2">
    <source>
        <dbReference type="Pfam" id="PF25994"/>
    </source>
</evidence>
<evidence type="ECO:0000313" key="4">
    <source>
        <dbReference type="Proteomes" id="UP000633219"/>
    </source>
</evidence>
<dbReference type="AlphaFoldDB" id="A0A936YQH3"/>
<sequence>MLAAVRSKRKSIPTTIITLAFVVFVSLWPGTSAFAETTPLPPHTKIRLTIVLWMPTKGAYDKWDALGGDFEVSDRGILSLPVAGELTVGNLDATRLSIEIAGRLKAKIGLVEMPEVTVAIVEYPPVYVVGDVATPGEYKFHVGLTVLQSLAMSGGRLRSESGKSQEKLAVVGTLRGLENSILRSEVKIARLLAEMSGATEIPAGSWVGRDDKLAAAVYGQEKEIFVARANLLKRQVKSYTELRDLLSTEITNLDKKAAGSDADIASVEGEMRNMKSMVEKGIALPSRLAELERLQRGYYAGRLDLSTAAMRARQGLAEASRNIEGLYDRRRTDVATELQAEQASLDQLKLKRDITQRQLLDTLAQSPDVEGSDDADALVFTVDRLANGSVQQLPASENTLLQPGDVVRVVRRSSQQVPETSAAATVLPDKADPQTEQTGQ</sequence>
<feature type="region of interest" description="Disordered" evidence="1">
    <location>
        <begin position="413"/>
        <end position="440"/>
    </location>
</feature>